<name>A0A6S6R9M1_9FIRM</name>
<sequence>MGKLIICNGKQAEKPFYFKLTNTYIYSLEELCYFIYHNVDTITEELYQTSFLHWIEHEICLPDLSKRVEELIKPMNEQGAWEKTANPNPTNLKDIIVTILCSSDYYEEQEIKQLLLLMEQAEQLTPFEKLKKKADNCLKYRQYTQAAKEYERILNSKEVLNLRKDEYGDLKHNLALARLHMTGPVEALRFFKEAYDNNQNKESLRQYFFTLLLSKQEEVLKAEAEKYGITEEERKSFEAELEEGFKRAKTSTDYDALQDLKECKDTGRITKFYQAAEEITLNFKQEFRLENS</sequence>
<gene>
    <name evidence="1" type="ORF">acsn021_37290</name>
</gene>
<reference evidence="1 2" key="1">
    <citation type="journal article" date="2016" name="Int. J. Syst. Evol. Microbiol.">
        <title>Descriptions of Anaerotaenia torta gen. nov., sp. nov. and Anaerocolumna cellulosilytica gen. nov., sp. nov. isolated from a methanogenic reactor of cattle waste.</title>
        <authorList>
            <person name="Uek A."/>
            <person name="Ohtaki Y."/>
            <person name="Kaku N."/>
            <person name="Ueki K."/>
        </authorList>
    </citation>
    <scope>NUCLEOTIDE SEQUENCE [LARGE SCALE GENOMIC DNA]</scope>
    <source>
        <strain evidence="1 2">SN021</strain>
    </source>
</reference>
<dbReference type="EMBL" id="AP023367">
    <property type="protein sequence ID" value="BCJ96160.1"/>
    <property type="molecule type" value="Genomic_DNA"/>
</dbReference>
<dbReference type="RefSeq" id="WP_184091638.1">
    <property type="nucleotide sequence ID" value="NZ_AP023367.1"/>
</dbReference>
<evidence type="ECO:0000313" key="1">
    <source>
        <dbReference type="EMBL" id="BCJ96160.1"/>
    </source>
</evidence>
<proteinExistence type="predicted"/>
<dbReference type="Proteomes" id="UP000515561">
    <property type="component" value="Chromosome"/>
</dbReference>
<dbReference type="AlphaFoldDB" id="A0A6S6R9M1"/>
<accession>A0A6S6R9M1</accession>
<dbReference type="SUPFAM" id="SSF48452">
    <property type="entry name" value="TPR-like"/>
    <property type="match status" value="1"/>
</dbReference>
<organism evidence="1 2">
    <name type="scientific">Anaerocolumna cellulosilytica</name>
    <dbReference type="NCBI Taxonomy" id="433286"/>
    <lineage>
        <taxon>Bacteria</taxon>
        <taxon>Bacillati</taxon>
        <taxon>Bacillota</taxon>
        <taxon>Clostridia</taxon>
        <taxon>Lachnospirales</taxon>
        <taxon>Lachnospiraceae</taxon>
        <taxon>Anaerocolumna</taxon>
    </lineage>
</organism>
<keyword evidence="2" id="KW-1185">Reference proteome</keyword>
<evidence type="ECO:0000313" key="2">
    <source>
        <dbReference type="Proteomes" id="UP000515561"/>
    </source>
</evidence>
<dbReference type="InterPro" id="IPR011990">
    <property type="entry name" value="TPR-like_helical_dom_sf"/>
</dbReference>
<dbReference type="KEGG" id="acel:acsn021_37290"/>
<protein>
    <submittedName>
        <fullName evidence="1">Uncharacterized protein</fullName>
    </submittedName>
</protein>